<comment type="similarity">
    <text evidence="2 4">Belongs to the AB hydrolase superfamily. Lipase family.</text>
</comment>
<organism evidence="7 8">
    <name type="scientific">Folsomia candida</name>
    <name type="common">Springtail</name>
    <dbReference type="NCBI Taxonomy" id="158441"/>
    <lineage>
        <taxon>Eukaryota</taxon>
        <taxon>Metazoa</taxon>
        <taxon>Ecdysozoa</taxon>
        <taxon>Arthropoda</taxon>
        <taxon>Hexapoda</taxon>
        <taxon>Collembola</taxon>
        <taxon>Entomobryomorpha</taxon>
        <taxon>Isotomoidea</taxon>
        <taxon>Isotomidae</taxon>
        <taxon>Proisotominae</taxon>
        <taxon>Folsomia</taxon>
    </lineage>
</organism>
<evidence type="ECO:0000256" key="5">
    <source>
        <dbReference type="SAM" id="SignalP"/>
    </source>
</evidence>
<dbReference type="OMA" id="YHTNRNG"/>
<evidence type="ECO:0000313" key="8">
    <source>
        <dbReference type="Proteomes" id="UP000198287"/>
    </source>
</evidence>
<dbReference type="InterPro" id="IPR029058">
    <property type="entry name" value="AB_hydrolase_fold"/>
</dbReference>
<dbReference type="OrthoDB" id="199913at2759"/>
<dbReference type="GO" id="GO:0005615">
    <property type="term" value="C:extracellular space"/>
    <property type="evidence" value="ECO:0007669"/>
    <property type="project" value="TreeGrafter"/>
</dbReference>
<evidence type="ECO:0000256" key="3">
    <source>
        <dbReference type="ARBA" id="ARBA00022525"/>
    </source>
</evidence>
<name>A0A226EWJ7_FOLCA</name>
<protein>
    <submittedName>
        <fullName evidence="7">Endothelial lipase</fullName>
    </submittedName>
</protein>
<comment type="caution">
    <text evidence="7">The sequence shown here is derived from an EMBL/GenBank/DDBJ whole genome shotgun (WGS) entry which is preliminary data.</text>
</comment>
<dbReference type="Pfam" id="PF00151">
    <property type="entry name" value="Lipase"/>
    <property type="match status" value="1"/>
</dbReference>
<dbReference type="PANTHER" id="PTHR11610">
    <property type="entry name" value="LIPASE"/>
    <property type="match status" value="1"/>
</dbReference>
<feature type="signal peptide" evidence="5">
    <location>
        <begin position="1"/>
        <end position="19"/>
    </location>
</feature>
<evidence type="ECO:0000313" key="7">
    <source>
        <dbReference type="EMBL" id="OXA61527.1"/>
    </source>
</evidence>
<reference evidence="7 8" key="1">
    <citation type="submission" date="2015-12" db="EMBL/GenBank/DDBJ databases">
        <title>The genome of Folsomia candida.</title>
        <authorList>
            <person name="Faddeeva A."/>
            <person name="Derks M.F."/>
            <person name="Anvar Y."/>
            <person name="Smit S."/>
            <person name="Van Straalen N."/>
            <person name="Roelofs D."/>
        </authorList>
    </citation>
    <scope>NUCLEOTIDE SEQUENCE [LARGE SCALE GENOMIC DNA]</scope>
    <source>
        <strain evidence="7 8">VU population</strain>
        <tissue evidence="7">Whole body</tissue>
    </source>
</reference>
<dbReference type="GO" id="GO:0016042">
    <property type="term" value="P:lipid catabolic process"/>
    <property type="evidence" value="ECO:0007669"/>
    <property type="project" value="TreeGrafter"/>
</dbReference>
<dbReference type="GO" id="GO:0017171">
    <property type="term" value="F:serine hydrolase activity"/>
    <property type="evidence" value="ECO:0007669"/>
    <property type="project" value="TreeGrafter"/>
</dbReference>
<keyword evidence="3" id="KW-0964">Secreted</keyword>
<dbReference type="InterPro" id="IPR013818">
    <property type="entry name" value="Lipase"/>
</dbReference>
<dbReference type="Proteomes" id="UP000198287">
    <property type="component" value="Unassembled WGS sequence"/>
</dbReference>
<dbReference type="AlphaFoldDB" id="A0A226EWJ7"/>
<feature type="domain" description="Lipase" evidence="6">
    <location>
        <begin position="49"/>
        <end position="251"/>
    </location>
</feature>
<evidence type="ECO:0000256" key="4">
    <source>
        <dbReference type="RuleBase" id="RU004262"/>
    </source>
</evidence>
<dbReference type="InterPro" id="IPR000734">
    <property type="entry name" value="TAG_lipase"/>
</dbReference>
<evidence type="ECO:0000256" key="1">
    <source>
        <dbReference type="ARBA" id="ARBA00004613"/>
    </source>
</evidence>
<dbReference type="SUPFAM" id="SSF53474">
    <property type="entry name" value="alpha/beta-Hydrolases"/>
    <property type="match status" value="1"/>
</dbReference>
<dbReference type="GO" id="GO:0016298">
    <property type="term" value="F:lipase activity"/>
    <property type="evidence" value="ECO:0007669"/>
    <property type="project" value="InterPro"/>
</dbReference>
<dbReference type="Gene3D" id="3.40.50.1820">
    <property type="entry name" value="alpha/beta hydrolase"/>
    <property type="match status" value="1"/>
</dbReference>
<keyword evidence="8" id="KW-1185">Reference proteome</keyword>
<sequence length="264" mass="28667">MTQLHKYFLFVFFINLSHSEISRDTNLVKFVYYGSGFGRNESGTEIDMTSNSKPSLIRDNAKTTFVIDGFLSHGNTPMSQTIKDALVKTRPSENVIVIDWGALSGSGNPIVALNLLRTSQTYLFVLGNVGPVGRKVAEFVNYLAKVASIEPSQMHVIGHSLGAHIAGAVGFWATSDFGKNMTLGRITGLDPAGPFFSGGLNMDRRLSKGDATFVDIYHTNRNGLGDSDHRLGDVDVYVNGGDNQPGCGNVEKKGAFLCSEFYNI</sequence>
<evidence type="ECO:0000259" key="6">
    <source>
        <dbReference type="Pfam" id="PF00151"/>
    </source>
</evidence>
<dbReference type="EMBL" id="LNIX01000001">
    <property type="protein sequence ID" value="OXA61527.1"/>
    <property type="molecule type" value="Genomic_DNA"/>
</dbReference>
<comment type="subcellular location">
    <subcellularLocation>
        <location evidence="1">Secreted</location>
    </subcellularLocation>
</comment>
<accession>A0A226EWJ7</accession>
<feature type="chain" id="PRO_5012668999" evidence="5">
    <location>
        <begin position="20"/>
        <end position="264"/>
    </location>
</feature>
<gene>
    <name evidence="7" type="ORF">Fcan01_01553</name>
</gene>
<keyword evidence="5" id="KW-0732">Signal</keyword>
<proteinExistence type="inferred from homology"/>
<dbReference type="PANTHER" id="PTHR11610:SF173">
    <property type="entry name" value="LIPASE DOMAIN-CONTAINING PROTEIN-RELATED"/>
    <property type="match status" value="1"/>
</dbReference>
<evidence type="ECO:0000256" key="2">
    <source>
        <dbReference type="ARBA" id="ARBA00010701"/>
    </source>
</evidence>